<evidence type="ECO:0000313" key="2">
    <source>
        <dbReference type="Proteomes" id="UP000219799"/>
    </source>
</evidence>
<organism evidence="1 2">
    <name type="scientific">Plasmodium malariae</name>
    <dbReference type="NCBI Taxonomy" id="5858"/>
    <lineage>
        <taxon>Eukaryota</taxon>
        <taxon>Sar</taxon>
        <taxon>Alveolata</taxon>
        <taxon>Apicomplexa</taxon>
        <taxon>Aconoidasida</taxon>
        <taxon>Haemosporida</taxon>
        <taxon>Plasmodiidae</taxon>
        <taxon>Plasmodium</taxon>
        <taxon>Plasmodium (Plasmodium)</taxon>
    </lineage>
</organism>
<accession>A0A1C3K9E7</accession>
<proteinExistence type="predicted"/>
<dbReference type="Proteomes" id="UP000219799">
    <property type="component" value="Unassembled WGS sequence"/>
</dbReference>
<dbReference type="AlphaFoldDB" id="A0A1C3K9E7"/>
<protein>
    <submittedName>
        <fullName evidence="1">Uncharacterized protein</fullName>
    </submittedName>
</protein>
<sequence length="260" mass="31717">MHEQVRLVDVHELKVLFMEGYNEYIKLVKQLELYYQKLQLNWYKFHLFYELNKNDTSSYSLTKEKKKEEKRKKCTTSDKKKKKIKNKKNKSYSNYKTIEEDLKIIQQKEKKNNCYYFKTSNNSWNNSFILHCLKEVPNSVELYINIKIETMNKLKNSVLTELNNFCKLQINKFIFLIFLCELKLNNLQISQKDINHKNKDVNRNIVKHMILFCKNIIQEITKNIIPFFFVFNIFSTSNYFNYHFKHFCSFIEMLEMYEVT</sequence>
<name>A0A1C3K9E7_PLAMA</name>
<evidence type="ECO:0000313" key="1">
    <source>
        <dbReference type="EMBL" id="SBT70154.1"/>
    </source>
</evidence>
<dbReference type="EMBL" id="FLRK01000021">
    <property type="protein sequence ID" value="SBT70154.1"/>
    <property type="molecule type" value="Genomic_DNA"/>
</dbReference>
<gene>
    <name evidence="1" type="primary">PmlGA01_000006100</name>
    <name evidence="1" type="ORF">PMLGA01_000006100</name>
</gene>
<dbReference type="VEuPathDB" id="PlasmoDB:PmUG01_02012500"/>
<reference evidence="1 2" key="1">
    <citation type="submission" date="2016-06" db="EMBL/GenBank/DDBJ databases">
        <authorList>
            <consortium name="Pathogen Informatics"/>
        </authorList>
    </citation>
    <scope>NUCLEOTIDE SEQUENCE [LARGE SCALE GENOMIC DNA]</scope>
</reference>